<reference evidence="6 7" key="1">
    <citation type="submission" date="2024-08" db="EMBL/GenBank/DDBJ databases">
        <title>Insights into the chromosomal genome structure of Flemingia macrophylla.</title>
        <authorList>
            <person name="Ding Y."/>
            <person name="Zhao Y."/>
            <person name="Bi W."/>
            <person name="Wu M."/>
            <person name="Zhao G."/>
            <person name="Gong Y."/>
            <person name="Li W."/>
            <person name="Zhang P."/>
        </authorList>
    </citation>
    <scope>NUCLEOTIDE SEQUENCE [LARGE SCALE GENOMIC DNA]</scope>
    <source>
        <strain evidence="6">DYQJB</strain>
        <tissue evidence="6">Leaf</tissue>
    </source>
</reference>
<dbReference type="InterPro" id="IPR007657">
    <property type="entry name" value="Glycosyltransferase_61"/>
</dbReference>
<keyword evidence="3" id="KW-0808">Transferase</keyword>
<evidence type="ECO:0000313" key="7">
    <source>
        <dbReference type="Proteomes" id="UP001603857"/>
    </source>
</evidence>
<sequence length="434" mass="49772">MLMFNDTRSSSQLAKVKDIVAQILVEGTGSSPLRDKGVILYLAVEGKKEISEELLCTSEERTEFCQARGDIRVHGKSSTVYFVSSNTTMKEKNMSRIIKPYARKDDVGAMIRVREWSMKTVNATKKVPPCTQNHNIPALLFSTGGYVGNHFHEFTDILIPLFLTSRQFNGEVHFIITEKRPWWISKHRPLLQKLSNYEIMDIDGDGEVHCFQRVIVGLKRHHEELSIDPQKYSYSMKDFRDLLRSSYALKRVEAIKIRDGQLGKPRLMILSRKRSRSFTNTDEIAKMAESLGFDVIIKEAEGSMWGFADVVNSCDVLLGVHGAGLTNMLFLPENAVLIQVVPYGGFSLDWLATKDFGKPSKDMNIKYLEYKISLEESTLMQQYSLDHMFIKDPPLIGKVRWEEFKSVYLDKQNVKLDVDRFRPTLQKAIELLQR</sequence>
<evidence type="ECO:0000256" key="3">
    <source>
        <dbReference type="ARBA" id="ARBA00022679"/>
    </source>
</evidence>
<accession>A0ABD1N2U7</accession>
<evidence type="ECO:0000256" key="2">
    <source>
        <dbReference type="ARBA" id="ARBA00022676"/>
    </source>
</evidence>
<keyword evidence="7" id="KW-1185">Reference proteome</keyword>
<keyword evidence="2" id="KW-0328">Glycosyltransferase</keyword>
<organism evidence="6 7">
    <name type="scientific">Flemingia macrophylla</name>
    <dbReference type="NCBI Taxonomy" id="520843"/>
    <lineage>
        <taxon>Eukaryota</taxon>
        <taxon>Viridiplantae</taxon>
        <taxon>Streptophyta</taxon>
        <taxon>Embryophyta</taxon>
        <taxon>Tracheophyta</taxon>
        <taxon>Spermatophyta</taxon>
        <taxon>Magnoliopsida</taxon>
        <taxon>eudicotyledons</taxon>
        <taxon>Gunneridae</taxon>
        <taxon>Pentapetalae</taxon>
        <taxon>rosids</taxon>
        <taxon>fabids</taxon>
        <taxon>Fabales</taxon>
        <taxon>Fabaceae</taxon>
        <taxon>Papilionoideae</taxon>
        <taxon>50 kb inversion clade</taxon>
        <taxon>NPAAA clade</taxon>
        <taxon>indigoferoid/millettioid clade</taxon>
        <taxon>Phaseoleae</taxon>
        <taxon>Flemingia</taxon>
    </lineage>
</organism>
<name>A0ABD1N2U7_9FABA</name>
<dbReference type="InterPro" id="IPR049625">
    <property type="entry name" value="Glyco_transf_61_cat"/>
</dbReference>
<dbReference type="Pfam" id="PF04577">
    <property type="entry name" value="Glyco_transf_61"/>
    <property type="match status" value="1"/>
</dbReference>
<evidence type="ECO:0000259" key="5">
    <source>
        <dbReference type="Pfam" id="PF04577"/>
    </source>
</evidence>
<evidence type="ECO:0000256" key="4">
    <source>
        <dbReference type="ARBA" id="ARBA00023180"/>
    </source>
</evidence>
<dbReference type="GO" id="GO:0016763">
    <property type="term" value="F:pentosyltransferase activity"/>
    <property type="evidence" value="ECO:0007669"/>
    <property type="project" value="UniProtKB-ARBA"/>
</dbReference>
<evidence type="ECO:0000256" key="1">
    <source>
        <dbReference type="ARBA" id="ARBA00004323"/>
    </source>
</evidence>
<dbReference type="Proteomes" id="UP001603857">
    <property type="component" value="Unassembled WGS sequence"/>
</dbReference>
<dbReference type="EMBL" id="JBGMDY010000002">
    <property type="protein sequence ID" value="KAL2342374.1"/>
    <property type="molecule type" value="Genomic_DNA"/>
</dbReference>
<dbReference type="GO" id="GO:0000139">
    <property type="term" value="C:Golgi membrane"/>
    <property type="evidence" value="ECO:0007669"/>
    <property type="project" value="UniProtKB-SubCell"/>
</dbReference>
<evidence type="ECO:0000313" key="6">
    <source>
        <dbReference type="EMBL" id="KAL2342374.1"/>
    </source>
</evidence>
<dbReference type="PANTHER" id="PTHR20961">
    <property type="entry name" value="GLYCOSYLTRANSFERASE"/>
    <property type="match status" value="1"/>
</dbReference>
<dbReference type="AlphaFoldDB" id="A0ABD1N2U7"/>
<comment type="subcellular location">
    <subcellularLocation>
        <location evidence="1">Golgi apparatus membrane</location>
        <topology evidence="1">Single-pass type II membrane protein</topology>
    </subcellularLocation>
</comment>
<dbReference type="PANTHER" id="PTHR20961:SF5">
    <property type="entry name" value="GLYCOSYLTRANSFERASE-RELATED"/>
    <property type="match status" value="1"/>
</dbReference>
<feature type="domain" description="Glycosyltransferase 61 catalytic" evidence="5">
    <location>
        <begin position="231"/>
        <end position="338"/>
    </location>
</feature>
<protein>
    <recommendedName>
        <fullName evidence="5">Glycosyltransferase 61 catalytic domain-containing protein</fullName>
    </recommendedName>
</protein>
<comment type="caution">
    <text evidence="6">The sequence shown here is derived from an EMBL/GenBank/DDBJ whole genome shotgun (WGS) entry which is preliminary data.</text>
</comment>
<keyword evidence="4" id="KW-0325">Glycoprotein</keyword>
<proteinExistence type="predicted"/>
<gene>
    <name evidence="6" type="ORF">Fmac_003659</name>
</gene>